<dbReference type="EMBL" id="LAZR01038244">
    <property type="protein sequence ID" value="KKL20064.1"/>
    <property type="molecule type" value="Genomic_DNA"/>
</dbReference>
<dbReference type="AlphaFoldDB" id="A0A0F9BDP9"/>
<protein>
    <submittedName>
        <fullName evidence="1">Uncharacterized protein</fullName>
    </submittedName>
</protein>
<reference evidence="1" key="1">
    <citation type="journal article" date="2015" name="Nature">
        <title>Complex archaea that bridge the gap between prokaryotes and eukaryotes.</title>
        <authorList>
            <person name="Spang A."/>
            <person name="Saw J.H."/>
            <person name="Jorgensen S.L."/>
            <person name="Zaremba-Niedzwiedzka K."/>
            <person name="Martijn J."/>
            <person name="Lind A.E."/>
            <person name="van Eijk R."/>
            <person name="Schleper C."/>
            <person name="Guy L."/>
            <person name="Ettema T.J."/>
        </authorList>
    </citation>
    <scope>NUCLEOTIDE SEQUENCE</scope>
</reference>
<sequence>MSKQILRHFKADGLAAIIELGFVPDLVRLTLDEGTNPDVVTWFKRMFDDEAIFGHLTTGSSGAISRLTTAATGISAYDAAVSKVMLPAPSGEGEQATGVPVPFVAGTSSPTARSTSVLGTVTKPSSGKETGYIYECTVTAGVYGTEPTTWPTVPGVTVSDGTNTWITREEKIKVVGVKGIQIGADVSQNTNGNQCYLEAFRADKDPADIDAGDVVAGAPV</sequence>
<proteinExistence type="predicted"/>
<evidence type="ECO:0000313" key="1">
    <source>
        <dbReference type="EMBL" id="KKL20064.1"/>
    </source>
</evidence>
<gene>
    <name evidence="1" type="ORF">LCGC14_2459200</name>
</gene>
<organism evidence="1">
    <name type="scientific">marine sediment metagenome</name>
    <dbReference type="NCBI Taxonomy" id="412755"/>
    <lineage>
        <taxon>unclassified sequences</taxon>
        <taxon>metagenomes</taxon>
        <taxon>ecological metagenomes</taxon>
    </lineage>
</organism>
<comment type="caution">
    <text evidence="1">The sequence shown here is derived from an EMBL/GenBank/DDBJ whole genome shotgun (WGS) entry which is preliminary data.</text>
</comment>
<accession>A0A0F9BDP9</accession>
<name>A0A0F9BDP9_9ZZZZ</name>